<name>A0A6C0JJ58_9ZZZZ</name>
<protein>
    <recommendedName>
        <fullName evidence="2">RING-type domain-containing protein</fullName>
    </recommendedName>
</protein>
<evidence type="ECO:0000313" key="1">
    <source>
        <dbReference type="EMBL" id="QHU03684.1"/>
    </source>
</evidence>
<dbReference type="InterPro" id="IPR013083">
    <property type="entry name" value="Znf_RING/FYVE/PHD"/>
</dbReference>
<dbReference type="AlphaFoldDB" id="A0A6C0JJ58"/>
<sequence length="76" mass="9022">MNNCPNYDICFKRVKPGLKVCTNCFWRFKNEILEFNEYMSCPVCSENGKCVKFRKCEHFVCTSRCFPRLDKCPMCS</sequence>
<accession>A0A6C0JJ58</accession>
<evidence type="ECO:0008006" key="2">
    <source>
        <dbReference type="Google" id="ProtNLM"/>
    </source>
</evidence>
<reference evidence="1" key="1">
    <citation type="journal article" date="2020" name="Nature">
        <title>Giant virus diversity and host interactions through global metagenomics.</title>
        <authorList>
            <person name="Schulz F."/>
            <person name="Roux S."/>
            <person name="Paez-Espino D."/>
            <person name="Jungbluth S."/>
            <person name="Walsh D.A."/>
            <person name="Denef V.J."/>
            <person name="McMahon K.D."/>
            <person name="Konstantinidis K.T."/>
            <person name="Eloe-Fadrosh E.A."/>
            <person name="Kyrpides N.C."/>
            <person name="Woyke T."/>
        </authorList>
    </citation>
    <scope>NUCLEOTIDE SEQUENCE</scope>
    <source>
        <strain evidence="1">GVMAG-M-3300027206-1</strain>
    </source>
</reference>
<dbReference type="Gene3D" id="3.30.40.10">
    <property type="entry name" value="Zinc/RING finger domain, C3HC4 (zinc finger)"/>
    <property type="match status" value="1"/>
</dbReference>
<dbReference type="EMBL" id="MN740385">
    <property type="protein sequence ID" value="QHU03684.1"/>
    <property type="molecule type" value="Genomic_DNA"/>
</dbReference>
<organism evidence="1">
    <name type="scientific">viral metagenome</name>
    <dbReference type="NCBI Taxonomy" id="1070528"/>
    <lineage>
        <taxon>unclassified sequences</taxon>
        <taxon>metagenomes</taxon>
        <taxon>organismal metagenomes</taxon>
    </lineage>
</organism>
<proteinExistence type="predicted"/>